<reference evidence="5" key="1">
    <citation type="journal article" date="2020" name="bioRxiv">
        <title>Hybrid origin of Populus tomentosa Carr. identified through genome sequencing and phylogenomic analysis.</title>
        <authorList>
            <person name="An X."/>
            <person name="Gao K."/>
            <person name="Chen Z."/>
            <person name="Li J."/>
            <person name="Yang X."/>
            <person name="Yang X."/>
            <person name="Zhou J."/>
            <person name="Guo T."/>
            <person name="Zhao T."/>
            <person name="Huang S."/>
            <person name="Miao D."/>
            <person name="Khan W.U."/>
            <person name="Rao P."/>
            <person name="Ye M."/>
            <person name="Lei B."/>
            <person name="Liao W."/>
            <person name="Wang J."/>
            <person name="Ji L."/>
            <person name="Li Y."/>
            <person name="Guo B."/>
            <person name="Mustafa N.S."/>
            <person name="Li S."/>
            <person name="Yun Q."/>
            <person name="Keller S.R."/>
            <person name="Mao J."/>
            <person name="Zhang R."/>
            <person name="Strauss S.H."/>
        </authorList>
    </citation>
    <scope>NUCLEOTIDE SEQUENCE</scope>
    <source>
        <strain evidence="5">GM15</strain>
        <tissue evidence="5">Leaf</tissue>
    </source>
</reference>
<keyword evidence="2" id="KW-0813">Transport</keyword>
<protein>
    <recommendedName>
        <fullName evidence="2">Magnesium transporter</fullName>
    </recommendedName>
</protein>
<evidence type="ECO:0000256" key="4">
    <source>
        <dbReference type="SAM" id="MobiDB-lite"/>
    </source>
</evidence>
<keyword evidence="3" id="KW-0175">Coiled coil</keyword>
<comment type="function">
    <text evidence="2">Magnesium transporter that may mediate the influx of magnesium.</text>
</comment>
<evidence type="ECO:0000256" key="2">
    <source>
        <dbReference type="RuleBase" id="RU366041"/>
    </source>
</evidence>
<dbReference type="OrthoDB" id="10251508at2759"/>
<evidence type="ECO:0000313" key="5">
    <source>
        <dbReference type="EMBL" id="KAG6771522.1"/>
    </source>
</evidence>
<evidence type="ECO:0000256" key="3">
    <source>
        <dbReference type="SAM" id="Coils"/>
    </source>
</evidence>
<keyword evidence="2" id="KW-0472">Membrane</keyword>
<evidence type="ECO:0000313" key="6">
    <source>
        <dbReference type="Proteomes" id="UP000886885"/>
    </source>
</evidence>
<evidence type="ECO:0000256" key="1">
    <source>
        <dbReference type="ARBA" id="ARBA00007535"/>
    </source>
</evidence>
<keyword evidence="2" id="KW-0812">Transmembrane</keyword>
<feature type="coiled-coil region" evidence="3">
    <location>
        <begin position="196"/>
        <end position="230"/>
    </location>
</feature>
<gene>
    <name evidence="5" type="ORF">POTOM_022891</name>
</gene>
<comment type="similarity">
    <text evidence="1 2">Belongs to the CorA metal ion transporter (MIT) (TC 1.A.35.5) family.</text>
</comment>
<keyword evidence="2" id="KW-0406">Ion transport</keyword>
<accession>A0A8X7ZP54</accession>
<dbReference type="Pfam" id="PF22099">
    <property type="entry name" value="MRS2-like"/>
    <property type="match status" value="1"/>
</dbReference>
<dbReference type="EMBL" id="JAAWWB010000011">
    <property type="protein sequence ID" value="KAG6771522.1"/>
    <property type="molecule type" value="Genomic_DNA"/>
</dbReference>
<comment type="caution">
    <text evidence="5">The sequence shown here is derived from an EMBL/GenBank/DDBJ whole genome shotgun (WGS) entry which is preliminary data.</text>
</comment>
<sequence length="330" mass="36607">MGKGLPFFLRKNSRRRLKKAGGLQSPPSAPPPPPLRSPELIDANHSNNNNSLVVGAATGPGKGKKKAGGAARLWMRFDRLGNSELVECDKSAIIKREVLPFVDQLRQQLPHKTAVNIQQVSQNADTHASTGGQWLPVPEAAEGLQCELPFEFQVLEIALEVVCTYLDSNVADLERDAYPVLDELARNVSTKNLEHVRSLKSNLTRLLARVQKVRDEIEHLLDDNEDMADLYLTRKWIQNQQSEALVGSAASNSITLATPHLPRLGSNRSASMVREYIDDTEDYVNIQLDNQRNELIQLQLILTIASFAIAVDTLIAGMFGYARWKKLLGS</sequence>
<dbReference type="Proteomes" id="UP000886885">
    <property type="component" value="Chromosome 6A"/>
</dbReference>
<comment type="caution">
    <text evidence="2">Lacks conserved residue(s) required for the propagation of feature annotation.</text>
</comment>
<dbReference type="InterPro" id="IPR039204">
    <property type="entry name" value="MRS2-like"/>
</dbReference>
<feature type="transmembrane region" description="Helical" evidence="2">
    <location>
        <begin position="300"/>
        <end position="322"/>
    </location>
</feature>
<dbReference type="PANTHER" id="PTHR13890:SF2">
    <property type="entry name" value="MAGNESIUM TRANSPORTER MRS2-4-RELATED"/>
    <property type="match status" value="1"/>
</dbReference>
<keyword evidence="2" id="KW-0460">Magnesium</keyword>
<organism evidence="5 6">
    <name type="scientific">Populus tomentosa</name>
    <name type="common">Chinese white poplar</name>
    <dbReference type="NCBI Taxonomy" id="118781"/>
    <lineage>
        <taxon>Eukaryota</taxon>
        <taxon>Viridiplantae</taxon>
        <taxon>Streptophyta</taxon>
        <taxon>Embryophyta</taxon>
        <taxon>Tracheophyta</taxon>
        <taxon>Spermatophyta</taxon>
        <taxon>Magnoliopsida</taxon>
        <taxon>eudicotyledons</taxon>
        <taxon>Gunneridae</taxon>
        <taxon>Pentapetalae</taxon>
        <taxon>rosids</taxon>
        <taxon>fabids</taxon>
        <taxon>Malpighiales</taxon>
        <taxon>Salicaceae</taxon>
        <taxon>Saliceae</taxon>
        <taxon>Populus</taxon>
    </lineage>
</organism>
<comment type="subcellular location">
    <subcellularLocation>
        <location evidence="2">Membrane</location>
        <topology evidence="2">Multi-pass membrane protein</topology>
    </subcellularLocation>
</comment>
<dbReference type="AlphaFoldDB" id="A0A8X7ZP54"/>
<proteinExistence type="inferred from homology"/>
<dbReference type="CDD" id="cd12823">
    <property type="entry name" value="Mrs2_Mfm1p-like"/>
    <property type="match status" value="1"/>
</dbReference>
<keyword evidence="2" id="KW-1133">Transmembrane helix</keyword>
<dbReference type="PANTHER" id="PTHR13890">
    <property type="entry name" value="RNA SPLICING PROTEIN MRS2, MITOCHONDRIAL"/>
    <property type="match status" value="1"/>
</dbReference>
<feature type="region of interest" description="Disordered" evidence="4">
    <location>
        <begin position="1"/>
        <end position="67"/>
    </location>
</feature>
<name>A0A8X7ZP54_POPTO</name>
<feature type="compositionally biased region" description="Pro residues" evidence="4">
    <location>
        <begin position="27"/>
        <end position="36"/>
    </location>
</feature>
<keyword evidence="6" id="KW-1185">Reference proteome</keyword>
<dbReference type="GO" id="GO:0015095">
    <property type="term" value="F:magnesium ion transmembrane transporter activity"/>
    <property type="evidence" value="ECO:0007669"/>
    <property type="project" value="TreeGrafter"/>
</dbReference>
<dbReference type="GO" id="GO:0016020">
    <property type="term" value="C:membrane"/>
    <property type="evidence" value="ECO:0007669"/>
    <property type="project" value="UniProtKB-SubCell"/>
</dbReference>